<dbReference type="Pfam" id="PF13350">
    <property type="entry name" value="Y_phosphatase3"/>
    <property type="match status" value="1"/>
</dbReference>
<reference evidence="2 3" key="1">
    <citation type="submission" date="2018-01" db="EMBL/GenBank/DDBJ databases">
        <title>The draft genome sequence of Halioglobus lutimaris HF004.</title>
        <authorList>
            <person name="Du Z.-J."/>
            <person name="Shi M.-J."/>
        </authorList>
    </citation>
    <scope>NUCLEOTIDE SEQUENCE [LARGE SCALE GENOMIC DNA]</scope>
    <source>
        <strain evidence="2 3">HF004</strain>
    </source>
</reference>
<dbReference type="InterPro" id="IPR016130">
    <property type="entry name" value="Tyr_Pase_AS"/>
</dbReference>
<evidence type="ECO:0000313" key="2">
    <source>
        <dbReference type="EMBL" id="PLW70888.1"/>
    </source>
</evidence>
<dbReference type="EMBL" id="PKUS01000001">
    <property type="protein sequence ID" value="PLW70888.1"/>
    <property type="molecule type" value="Genomic_DNA"/>
</dbReference>
<evidence type="ECO:0000313" key="3">
    <source>
        <dbReference type="Proteomes" id="UP000235005"/>
    </source>
</evidence>
<comment type="similarity">
    <text evidence="1">Belongs to the protein-tyrosine phosphatase family.</text>
</comment>
<keyword evidence="3" id="KW-1185">Reference proteome</keyword>
<evidence type="ECO:0000256" key="1">
    <source>
        <dbReference type="ARBA" id="ARBA00009580"/>
    </source>
</evidence>
<dbReference type="InterPro" id="IPR026893">
    <property type="entry name" value="Tyr/Ser_Pase_IphP-type"/>
</dbReference>
<dbReference type="PROSITE" id="PS00383">
    <property type="entry name" value="TYR_PHOSPHATASE_1"/>
    <property type="match status" value="1"/>
</dbReference>
<dbReference type="Proteomes" id="UP000235005">
    <property type="component" value="Unassembled WGS sequence"/>
</dbReference>
<dbReference type="GO" id="GO:0004721">
    <property type="term" value="F:phosphoprotein phosphatase activity"/>
    <property type="evidence" value="ECO:0007669"/>
    <property type="project" value="InterPro"/>
</dbReference>
<comment type="caution">
    <text evidence="2">The sequence shown here is derived from an EMBL/GenBank/DDBJ whole genome shotgun (WGS) entry which is preliminary data.</text>
</comment>
<dbReference type="SUPFAM" id="SSF52799">
    <property type="entry name" value="(Phosphotyrosine protein) phosphatases II"/>
    <property type="match status" value="1"/>
</dbReference>
<protein>
    <recommendedName>
        <fullName evidence="4">Protein-tyrosine-phosphatase</fullName>
    </recommendedName>
</protein>
<dbReference type="AlphaFoldDB" id="A0A2N5X8V4"/>
<gene>
    <name evidence="2" type="ORF">C0039_01830</name>
</gene>
<dbReference type="PANTHER" id="PTHR31126">
    <property type="entry name" value="TYROSINE-PROTEIN PHOSPHATASE"/>
    <property type="match status" value="1"/>
</dbReference>
<evidence type="ECO:0008006" key="4">
    <source>
        <dbReference type="Google" id="ProtNLM"/>
    </source>
</evidence>
<sequence>MFDLSACHVDRNAHGDYELRWRNLQPGKRVSIYLSDDPGFFYHTDDPGLAVMQTTAGHAVVRNPDKSVRHYFYLQAEGGEGVILAERKLSIAGTPNFRDLGGYGTACGRKLKWGKLYRSSKLSSLTEEDMGYVRRLGLTLVCDLRQAVEQELDPTFLGEGSPHDYVSLPITPGSQSNFIENLHQGIIAVEDAGSFMQEMNRDMVSSQMPRYAEMFQLILSGDRPTLIHCASGKDRTGVGAALILDVLGVDEEAIVEDYLLTNRYLPIEDEVERLSGQFTDHSGQAVSRDVLRSLIEVQPEYIQACFDEIRKRYNSKEHFYESALQLDEEQREALKERYLHQ</sequence>
<dbReference type="RefSeq" id="WP_101517075.1">
    <property type="nucleotide sequence ID" value="NZ_PKUS01000001.1"/>
</dbReference>
<accession>A0A2N5X8V4</accession>
<dbReference type="PANTHER" id="PTHR31126:SF1">
    <property type="entry name" value="TYROSINE SPECIFIC PROTEIN PHOSPHATASES DOMAIN-CONTAINING PROTEIN"/>
    <property type="match status" value="1"/>
</dbReference>
<name>A0A2N5X8V4_9GAMM</name>
<proteinExistence type="inferred from homology"/>
<organism evidence="2 3">
    <name type="scientific">Pseudohalioglobus lutimaris</name>
    <dbReference type="NCBI Taxonomy" id="1737061"/>
    <lineage>
        <taxon>Bacteria</taxon>
        <taxon>Pseudomonadati</taxon>
        <taxon>Pseudomonadota</taxon>
        <taxon>Gammaproteobacteria</taxon>
        <taxon>Cellvibrionales</taxon>
        <taxon>Halieaceae</taxon>
        <taxon>Pseudohalioglobus</taxon>
    </lineage>
</organism>
<dbReference type="OrthoDB" id="1188001at2"/>
<dbReference type="Gene3D" id="3.90.190.10">
    <property type="entry name" value="Protein tyrosine phosphatase superfamily"/>
    <property type="match status" value="1"/>
</dbReference>
<dbReference type="InterPro" id="IPR029021">
    <property type="entry name" value="Prot-tyrosine_phosphatase-like"/>
</dbReference>